<dbReference type="Proteomes" id="UP000823485">
    <property type="component" value="Unassembled WGS sequence"/>
</dbReference>
<sequence length="77" mass="8934">MHSEMVDKGRKGSGKTIENIKYNKSKTSLSDQEFHKGAFAVEYFVNLQLHCPFCLHLTLHEEYEKQVFQEEGKGIMI</sequence>
<accession>A0ABS2RB58</accession>
<gene>
    <name evidence="1" type="ORF">JOC94_003906</name>
</gene>
<keyword evidence="2" id="KW-1185">Reference proteome</keyword>
<organism evidence="1 2">
    <name type="scientific">Siminovitchia thermophila</name>
    <dbReference type="NCBI Taxonomy" id="1245522"/>
    <lineage>
        <taxon>Bacteria</taxon>
        <taxon>Bacillati</taxon>
        <taxon>Bacillota</taxon>
        <taxon>Bacilli</taxon>
        <taxon>Bacillales</taxon>
        <taxon>Bacillaceae</taxon>
        <taxon>Siminovitchia</taxon>
    </lineage>
</organism>
<reference evidence="1 2" key="1">
    <citation type="submission" date="2021-01" db="EMBL/GenBank/DDBJ databases">
        <title>Genomic Encyclopedia of Type Strains, Phase IV (KMG-IV): sequencing the most valuable type-strain genomes for metagenomic binning, comparative biology and taxonomic classification.</title>
        <authorList>
            <person name="Goeker M."/>
        </authorList>
    </citation>
    <scope>NUCLEOTIDE SEQUENCE [LARGE SCALE GENOMIC DNA]</scope>
    <source>
        <strain evidence="1 2">DSM 105453</strain>
    </source>
</reference>
<evidence type="ECO:0000313" key="1">
    <source>
        <dbReference type="EMBL" id="MBM7716882.1"/>
    </source>
</evidence>
<proteinExistence type="predicted"/>
<protein>
    <submittedName>
        <fullName evidence="1">Uncharacterized protein</fullName>
    </submittedName>
</protein>
<comment type="caution">
    <text evidence="1">The sequence shown here is derived from an EMBL/GenBank/DDBJ whole genome shotgun (WGS) entry which is preliminary data.</text>
</comment>
<evidence type="ECO:0000313" key="2">
    <source>
        <dbReference type="Proteomes" id="UP000823485"/>
    </source>
</evidence>
<dbReference type="RefSeq" id="WP_077113460.1">
    <property type="nucleotide sequence ID" value="NZ_JAFBFH010000034.1"/>
</dbReference>
<dbReference type="EMBL" id="JAFBFH010000034">
    <property type="protein sequence ID" value="MBM7716882.1"/>
    <property type="molecule type" value="Genomic_DNA"/>
</dbReference>
<name>A0ABS2RB58_9BACI</name>